<dbReference type="RefSeq" id="WP_115315767.1">
    <property type="nucleotide sequence ID" value="NZ_LWIF01000001.1"/>
</dbReference>
<dbReference type="EMBL" id="UGTA01000001">
    <property type="protein sequence ID" value="SUB59282.1"/>
    <property type="molecule type" value="Genomic_DNA"/>
</dbReference>
<gene>
    <name evidence="1" type="ORF">NCTC12872_01265</name>
</gene>
<dbReference type="AlphaFoldDB" id="A0A379CA67"/>
<name>A0A379CA67_9PAST</name>
<dbReference type="Pfam" id="PF10554">
    <property type="entry name" value="Phage_ASH"/>
    <property type="match status" value="1"/>
</dbReference>
<reference evidence="1 2" key="1">
    <citation type="submission" date="2018-06" db="EMBL/GenBank/DDBJ databases">
        <authorList>
            <consortium name="Pathogen Informatics"/>
            <person name="Doyle S."/>
        </authorList>
    </citation>
    <scope>NUCLEOTIDE SEQUENCE [LARGE SCALE GENOMIC DNA]</scope>
    <source>
        <strain evidence="1 2">NCTC12872</strain>
    </source>
</reference>
<dbReference type="OrthoDB" id="5675328at2"/>
<protein>
    <submittedName>
        <fullName evidence="1">Ash protein family</fullName>
    </submittedName>
</protein>
<dbReference type="InterPro" id="IPR018880">
    <property type="entry name" value="Phage_P4_Ash"/>
</dbReference>
<sequence length="212" mass="23981">MKLIKHSGAILIKTPYKTQTNEQKTHSTYKKTIENHQKQGYIVQVVAKSTAEPGNSNNIILVNSSTPFQACFFVCTYPNIDLSCDRLFSMVARNEKGFALCYFPRFVVFQLVTCYRPSLETYAVTSKNLILELSAMIYLLLCVNRTKPTFNTEIVRIQAPNADEARFKLTADYQLLTVCGRLNPNRFSRFAKNHKNSTACPLSNNVQGGLYA</sequence>
<keyword evidence="2" id="KW-1185">Reference proteome</keyword>
<evidence type="ECO:0000313" key="1">
    <source>
        <dbReference type="EMBL" id="SUB59282.1"/>
    </source>
</evidence>
<dbReference type="Proteomes" id="UP000255417">
    <property type="component" value="Unassembled WGS sequence"/>
</dbReference>
<evidence type="ECO:0000313" key="2">
    <source>
        <dbReference type="Proteomes" id="UP000255417"/>
    </source>
</evidence>
<organism evidence="1 2">
    <name type="scientific">Phocoenobacter uteri</name>
    <dbReference type="NCBI Taxonomy" id="146806"/>
    <lineage>
        <taxon>Bacteria</taxon>
        <taxon>Pseudomonadati</taxon>
        <taxon>Pseudomonadota</taxon>
        <taxon>Gammaproteobacteria</taxon>
        <taxon>Pasteurellales</taxon>
        <taxon>Pasteurellaceae</taxon>
        <taxon>Phocoenobacter</taxon>
    </lineage>
</organism>
<proteinExistence type="predicted"/>
<accession>A0A379CA67</accession>